<comment type="caution">
    <text evidence="6">The sequence shown here is derived from an EMBL/GenBank/DDBJ whole genome shotgun (WGS) entry which is preliminary data.</text>
</comment>
<dbReference type="InterPro" id="IPR009000">
    <property type="entry name" value="Transl_B-barrel_sf"/>
</dbReference>
<dbReference type="SUPFAM" id="SSF55186">
    <property type="entry name" value="ThrRS/AlaRS common domain"/>
    <property type="match status" value="1"/>
</dbReference>
<dbReference type="PANTHER" id="PTHR43462:SF1">
    <property type="entry name" value="ALANYL-TRNA EDITING PROTEIN AARSD1"/>
    <property type="match status" value="1"/>
</dbReference>
<dbReference type="GO" id="GO:0043039">
    <property type="term" value="P:tRNA aminoacylation"/>
    <property type="evidence" value="ECO:0007669"/>
    <property type="project" value="InterPro"/>
</dbReference>
<dbReference type="Gene3D" id="3.30.980.10">
    <property type="entry name" value="Threonyl-trna Synthetase, Chain A, domain 2"/>
    <property type="match status" value="1"/>
</dbReference>
<dbReference type="InterPro" id="IPR012947">
    <property type="entry name" value="tRNA_SAD"/>
</dbReference>
<dbReference type="InterPro" id="IPR018163">
    <property type="entry name" value="Thr/Ala-tRNA-synth_IIc_edit"/>
</dbReference>
<dbReference type="OMA" id="KYDTTSW"/>
<evidence type="ECO:0000313" key="7">
    <source>
        <dbReference type="Proteomes" id="UP000449547"/>
    </source>
</evidence>
<evidence type="ECO:0000256" key="4">
    <source>
        <dbReference type="ARBA" id="ARBA00022833"/>
    </source>
</evidence>
<name>A0A642UIT4_DIURU</name>
<accession>A0A642UIT4</accession>
<dbReference type="SUPFAM" id="SSF50447">
    <property type="entry name" value="Translation proteins"/>
    <property type="match status" value="1"/>
</dbReference>
<dbReference type="AlphaFoldDB" id="A0A642UIT4"/>
<sequence length="415" mass="44935">MSAIVGGLACQRDSFLRSLKTTVTASTKYPLSKTTSGYAVELKDTVLFPEGGGQPCDHGTLTMSPNKTVAVDSVIRDKLKALHITKEPLDVGAEVVVAVNWRRRLDIMQQHTGQHLLSAVLDKHQLPTLSWSMGDTINYLEVERPLDDALVAKVSDEVNQAIFDALPIRVVTGDELDNVDTSKVPDDYDQAEGIIRVVTIGDLDANPCCGTHLANTSQIQSVALLHQTNVRGGHSRLHFVCGGRVASCLRDEHTTLKAVGAELSAPLDGLHDKAVQTNQLLKKSVARESALLKELAANEATRILATLATADAVYTYRADNDGQFFQALQRELTTHAKSHAFQLAEKTVVMINGEYANGLGGQVKIMGPRCEELAAKMKQTLSNIKGGGKGANFQGKIPKYLKGELEATLAWLQHL</sequence>
<gene>
    <name evidence="6" type="ORF">DIURU_004087</name>
</gene>
<protein>
    <recommendedName>
        <fullName evidence="5">Threonyl/alanyl tRNA synthetase SAD domain-containing protein</fullName>
    </recommendedName>
</protein>
<evidence type="ECO:0000256" key="1">
    <source>
        <dbReference type="ARBA" id="ARBA00001947"/>
    </source>
</evidence>
<dbReference type="VEuPathDB" id="FungiDB:DIURU_004087"/>
<dbReference type="OrthoDB" id="288942at2759"/>
<evidence type="ECO:0000313" key="6">
    <source>
        <dbReference type="EMBL" id="KAA8899830.1"/>
    </source>
</evidence>
<dbReference type="GO" id="GO:0002196">
    <property type="term" value="F:Ser-tRNA(Ala) deacylase activity"/>
    <property type="evidence" value="ECO:0007669"/>
    <property type="project" value="TreeGrafter"/>
</dbReference>
<evidence type="ECO:0000256" key="2">
    <source>
        <dbReference type="ARBA" id="ARBA00008429"/>
    </source>
</evidence>
<dbReference type="RefSeq" id="XP_034011108.1">
    <property type="nucleotide sequence ID" value="XM_034156921.1"/>
</dbReference>
<comment type="similarity">
    <text evidence="2">Belongs to the class-II aminoacyl-tRNA synthetase family. Alax-L subfamily.</text>
</comment>
<dbReference type="Proteomes" id="UP000449547">
    <property type="component" value="Unassembled WGS sequence"/>
</dbReference>
<dbReference type="GO" id="GO:0046872">
    <property type="term" value="F:metal ion binding"/>
    <property type="evidence" value="ECO:0007669"/>
    <property type="project" value="UniProtKB-KW"/>
</dbReference>
<keyword evidence="4" id="KW-0862">Zinc</keyword>
<proteinExistence type="inferred from homology"/>
<comment type="cofactor">
    <cofactor evidence="1">
        <name>Zn(2+)</name>
        <dbReference type="ChEBI" id="CHEBI:29105"/>
    </cofactor>
</comment>
<dbReference type="EMBL" id="SWFT01000120">
    <property type="protein sequence ID" value="KAA8899830.1"/>
    <property type="molecule type" value="Genomic_DNA"/>
</dbReference>
<dbReference type="GO" id="GO:0005524">
    <property type="term" value="F:ATP binding"/>
    <property type="evidence" value="ECO:0007669"/>
    <property type="project" value="InterPro"/>
</dbReference>
<organism evidence="6 7">
    <name type="scientific">Diutina rugosa</name>
    <name type="common">Yeast</name>
    <name type="synonym">Candida rugosa</name>
    <dbReference type="NCBI Taxonomy" id="5481"/>
    <lineage>
        <taxon>Eukaryota</taxon>
        <taxon>Fungi</taxon>
        <taxon>Dikarya</taxon>
        <taxon>Ascomycota</taxon>
        <taxon>Saccharomycotina</taxon>
        <taxon>Pichiomycetes</taxon>
        <taxon>Debaryomycetaceae</taxon>
        <taxon>Diutina</taxon>
    </lineage>
</organism>
<keyword evidence="3" id="KW-0479">Metal-binding</keyword>
<evidence type="ECO:0000256" key="3">
    <source>
        <dbReference type="ARBA" id="ARBA00022723"/>
    </source>
</evidence>
<keyword evidence="7" id="KW-1185">Reference proteome</keyword>
<reference evidence="6 7" key="1">
    <citation type="submission" date="2019-07" db="EMBL/GenBank/DDBJ databases">
        <title>Genome assembly of two rare yeast pathogens: Diutina rugosa and Trichomonascus ciferrii.</title>
        <authorList>
            <person name="Mixao V."/>
            <person name="Saus E."/>
            <person name="Hansen A."/>
            <person name="Lass-Flor C."/>
            <person name="Gabaldon T."/>
        </authorList>
    </citation>
    <scope>NUCLEOTIDE SEQUENCE [LARGE SCALE GENOMIC DNA]</scope>
    <source>
        <strain evidence="6 7">CBS 613</strain>
    </source>
</reference>
<dbReference type="InterPro" id="IPR051335">
    <property type="entry name" value="Alanyl-tRNA_Editing_Enzymes"/>
</dbReference>
<dbReference type="PANTHER" id="PTHR43462">
    <property type="entry name" value="ALANYL-TRNA EDITING PROTEIN"/>
    <property type="match status" value="1"/>
</dbReference>
<evidence type="ECO:0000259" key="5">
    <source>
        <dbReference type="SMART" id="SM00863"/>
    </source>
</evidence>
<feature type="domain" description="Threonyl/alanyl tRNA synthetase SAD" evidence="5">
    <location>
        <begin position="195"/>
        <end position="238"/>
    </location>
</feature>
<dbReference type="GeneID" id="54782738"/>
<dbReference type="SMART" id="SM00863">
    <property type="entry name" value="tRNA_SAD"/>
    <property type="match status" value="1"/>
</dbReference>
<dbReference type="Gene3D" id="2.40.30.130">
    <property type="match status" value="1"/>
</dbReference>
<dbReference type="Pfam" id="PF07973">
    <property type="entry name" value="tRNA_SAD"/>
    <property type="match status" value="1"/>
</dbReference>
<dbReference type="GO" id="GO:0004812">
    <property type="term" value="F:aminoacyl-tRNA ligase activity"/>
    <property type="evidence" value="ECO:0007669"/>
    <property type="project" value="InterPro"/>
</dbReference>